<dbReference type="EMBL" id="AP022596">
    <property type="protein sequence ID" value="BBY65588.1"/>
    <property type="molecule type" value="Genomic_DNA"/>
</dbReference>
<keyword evidence="2 3" id="KW-0808">Transferase</keyword>
<dbReference type="GO" id="GO:0032259">
    <property type="term" value="P:methylation"/>
    <property type="evidence" value="ECO:0007669"/>
    <property type="project" value="UniProtKB-KW"/>
</dbReference>
<sequence>MSVIDARHLDGISETALLTLYQRAAEAGRPDGIIDDPMAIALRDSLNYDYHHFGRTHQATALRAVAFDNASRDFLAAHPGATVVALAEGLQTSFWRIDNGTLTWISIDLPPVVDLRERLLPTSDRMHYCAQSAFDFSWMDRVDHTNGVLITAEGLFQYLERSEVLDLITLCASRFPGGQLVFDSVPRLLSTYSRRRGIKLSKHYTAPPMPFWFTAKDYGDLRASPGIDDIRELSMPPGRGRVLRRAASFVYRSDFLARFRAPTNLIQFR</sequence>
<protein>
    <submittedName>
        <fullName evidence="3">Putative O-methyltransferase OmT</fullName>
    </submittedName>
</protein>
<dbReference type="InterPro" id="IPR029063">
    <property type="entry name" value="SAM-dependent_MTases_sf"/>
</dbReference>
<gene>
    <name evidence="3" type="ORF">MHEL_38310</name>
</gene>
<evidence type="ECO:0000256" key="2">
    <source>
        <dbReference type="ARBA" id="ARBA00022679"/>
    </source>
</evidence>
<dbReference type="PIRSF" id="PIRSF028177">
    <property type="entry name" value="Polyketide_synth_Omtfrase_TcmP"/>
    <property type="match status" value="1"/>
</dbReference>
<proteinExistence type="predicted"/>
<name>A0A7I7T926_9MYCO</name>
<keyword evidence="4" id="KW-1185">Reference proteome</keyword>
<evidence type="ECO:0000313" key="3">
    <source>
        <dbReference type="EMBL" id="BBY65588.1"/>
    </source>
</evidence>
<evidence type="ECO:0000256" key="1">
    <source>
        <dbReference type="ARBA" id="ARBA00022603"/>
    </source>
</evidence>
<evidence type="ECO:0000313" key="4">
    <source>
        <dbReference type="Proteomes" id="UP000467148"/>
    </source>
</evidence>
<dbReference type="InterPro" id="IPR007213">
    <property type="entry name" value="Ppm1/Ppm2/Tcmp"/>
</dbReference>
<dbReference type="Proteomes" id="UP000467148">
    <property type="component" value="Chromosome"/>
</dbReference>
<dbReference type="SUPFAM" id="SSF53335">
    <property type="entry name" value="S-adenosyl-L-methionine-dependent methyltransferases"/>
    <property type="match status" value="1"/>
</dbReference>
<dbReference type="AlphaFoldDB" id="A0A7I7T926"/>
<dbReference type="GO" id="GO:0008168">
    <property type="term" value="F:methyltransferase activity"/>
    <property type="evidence" value="ECO:0007669"/>
    <property type="project" value="UniProtKB-KW"/>
</dbReference>
<reference evidence="3 4" key="1">
    <citation type="journal article" date="2019" name="Emerg. Microbes Infect.">
        <title>Comprehensive subspecies identification of 175 nontuberculous mycobacteria species based on 7547 genomic profiles.</title>
        <authorList>
            <person name="Matsumoto Y."/>
            <person name="Kinjo T."/>
            <person name="Motooka D."/>
            <person name="Nabeya D."/>
            <person name="Jung N."/>
            <person name="Uechi K."/>
            <person name="Horii T."/>
            <person name="Iida T."/>
            <person name="Fujita J."/>
            <person name="Nakamura S."/>
        </authorList>
    </citation>
    <scope>NUCLEOTIDE SEQUENCE [LARGE SCALE GENOMIC DNA]</scope>
    <source>
        <strain evidence="3 4">JCM 30396</strain>
    </source>
</reference>
<keyword evidence="1 3" id="KW-0489">Methyltransferase</keyword>
<dbReference type="InterPro" id="IPR016874">
    <property type="entry name" value="TcmP-like"/>
</dbReference>
<dbReference type="RefSeq" id="WP_163749649.1">
    <property type="nucleotide sequence ID" value="NZ_AP022596.1"/>
</dbReference>
<dbReference type="Pfam" id="PF04072">
    <property type="entry name" value="LCM"/>
    <property type="match status" value="1"/>
</dbReference>
<accession>A0A7I7T926</accession>
<dbReference type="Gene3D" id="3.40.50.150">
    <property type="entry name" value="Vaccinia Virus protein VP39"/>
    <property type="match status" value="1"/>
</dbReference>
<dbReference type="PANTHER" id="PTHR43619">
    <property type="entry name" value="S-ADENOSYL-L-METHIONINE-DEPENDENT METHYLTRANSFERASE YKTD-RELATED"/>
    <property type="match status" value="1"/>
</dbReference>
<dbReference type="PANTHER" id="PTHR43619:SF2">
    <property type="entry name" value="S-ADENOSYL-L-METHIONINE-DEPENDENT METHYLTRANSFERASES SUPERFAMILY PROTEIN"/>
    <property type="match status" value="1"/>
</dbReference>
<dbReference type="KEGG" id="mhev:MHEL_38310"/>
<organism evidence="3 4">
    <name type="scientific">Mycolicibacterium helvum</name>
    <dbReference type="NCBI Taxonomy" id="1534349"/>
    <lineage>
        <taxon>Bacteria</taxon>
        <taxon>Bacillati</taxon>
        <taxon>Actinomycetota</taxon>
        <taxon>Actinomycetes</taxon>
        <taxon>Mycobacteriales</taxon>
        <taxon>Mycobacteriaceae</taxon>
        <taxon>Mycolicibacterium</taxon>
    </lineage>
</organism>